<dbReference type="RefSeq" id="WP_077456925.1">
    <property type="nucleotide sequence ID" value="NZ_MUEO01000005.1"/>
</dbReference>
<proteinExistence type="predicted"/>
<evidence type="ECO:0000313" key="3">
    <source>
        <dbReference type="EMBL" id="OOE45722.1"/>
    </source>
</evidence>
<feature type="chain" id="PRO_5044204999" description="DUF2066 domain-containing protein" evidence="2">
    <location>
        <begin position="20"/>
        <end position="390"/>
    </location>
</feature>
<reference evidence="3 4" key="1">
    <citation type="journal article" date="2017" name="Genome Announc.">
        <title>Draft Genome Sequences of Salinivibrio proteolyticus, Salinivibrio sharmensis, Salinivibrio siamensis, Salinivibrio costicola subsp. alcaliphilus, Salinivibrio costicola subsp. vallismortis, and 29 New Isolates Belonging to the Genus Salinivibrio.</title>
        <authorList>
            <person name="Lopez-Hermoso C."/>
            <person name="de la Haba R.R."/>
            <person name="Sanchez-Porro C."/>
            <person name="Bayliss S.C."/>
            <person name="Feil E.J."/>
            <person name="Ventosa A."/>
        </authorList>
    </citation>
    <scope>NUCLEOTIDE SEQUENCE [LARGE SCALE GENOMIC DNA]</scope>
    <source>
        <strain evidence="3 4">IC202</strain>
    </source>
</reference>
<organism evidence="3 4">
    <name type="scientific">Salinivibrio kushneri</name>
    <dbReference type="NCBI Taxonomy" id="1908198"/>
    <lineage>
        <taxon>Bacteria</taxon>
        <taxon>Pseudomonadati</taxon>
        <taxon>Pseudomonadota</taxon>
        <taxon>Gammaproteobacteria</taxon>
        <taxon>Vibrionales</taxon>
        <taxon>Vibrionaceae</taxon>
        <taxon>Salinivibrio</taxon>
    </lineage>
</organism>
<comment type="caution">
    <text evidence="3">The sequence shown here is derived from an EMBL/GenBank/DDBJ whole genome shotgun (WGS) entry which is preliminary data.</text>
</comment>
<dbReference type="Proteomes" id="UP000188726">
    <property type="component" value="Unassembled WGS sequence"/>
</dbReference>
<accession>A0AB36K9I7</accession>
<name>A0AB36K9I7_9GAMM</name>
<feature type="compositionally biased region" description="Polar residues" evidence="1">
    <location>
        <begin position="334"/>
        <end position="349"/>
    </location>
</feature>
<dbReference type="InterPro" id="IPR018642">
    <property type="entry name" value="DUF2066"/>
</dbReference>
<dbReference type="AlphaFoldDB" id="A0AB36K9I7"/>
<dbReference type="EMBL" id="MUEO01000005">
    <property type="protein sequence ID" value="OOE45722.1"/>
    <property type="molecule type" value="Genomic_DNA"/>
</dbReference>
<evidence type="ECO:0000256" key="2">
    <source>
        <dbReference type="SAM" id="SignalP"/>
    </source>
</evidence>
<keyword evidence="2" id="KW-0732">Signal</keyword>
<sequence length="390" mass="42699">MNRFLLAFIACLWLPSALANDLYHASIPLDNGAQTSQQAAKKQGLSAVLTKVSGQRNLSDNPAVKQALQEVDSLITQLGYGEHEQGADGATQRTLEVGFDSQQVREILRQAGLPLWGSPRPSVLVWLVDDRGLERQIIWEQSERPVIDELRQAAALRGLPVLIPVGDFDDLMAISSSDLWGGFIQPVEQASERYQPDGIVIAKLTDQGIRWQLFPEANQMQTNQTRGQASDASAMIHSLADYYAQQTGVILDQDEDSASVVIAVGGIESGDDYVALEKTLANLNAVQSVHLRKLNDDTLVFDAQLAASQQALIKELTANREVRLMTMQEQEAYTASKSPIASEAANTAQPAVELEQGDQAVEQGESDSTQTLVPEPKPSAEQRLWFVWQP</sequence>
<evidence type="ECO:0000313" key="4">
    <source>
        <dbReference type="Proteomes" id="UP000188726"/>
    </source>
</evidence>
<protein>
    <recommendedName>
        <fullName evidence="5">DUF2066 domain-containing protein</fullName>
    </recommendedName>
</protein>
<dbReference type="Pfam" id="PF09839">
    <property type="entry name" value="DUF2066"/>
    <property type="match status" value="1"/>
</dbReference>
<feature type="signal peptide" evidence="2">
    <location>
        <begin position="1"/>
        <end position="19"/>
    </location>
</feature>
<evidence type="ECO:0000256" key="1">
    <source>
        <dbReference type="SAM" id="MobiDB-lite"/>
    </source>
</evidence>
<feature type="region of interest" description="Disordered" evidence="1">
    <location>
        <begin position="334"/>
        <end position="378"/>
    </location>
</feature>
<gene>
    <name evidence="3" type="ORF">BZG09_03160</name>
</gene>
<evidence type="ECO:0008006" key="5">
    <source>
        <dbReference type="Google" id="ProtNLM"/>
    </source>
</evidence>